<keyword evidence="3 9" id="KW-0812">Transmembrane</keyword>
<evidence type="ECO:0000256" key="2">
    <source>
        <dbReference type="ARBA" id="ARBA00009780"/>
    </source>
</evidence>
<keyword evidence="7" id="KW-0106">Calcium</keyword>
<feature type="binding site" evidence="7">
    <location>
        <position position="29"/>
    </location>
    <ligand>
        <name>Ca(2+)</name>
        <dbReference type="ChEBI" id="CHEBI:29108"/>
    </ligand>
</feature>
<feature type="transmembrane region" description="Helical" evidence="9">
    <location>
        <begin position="226"/>
        <end position="246"/>
    </location>
</feature>
<evidence type="ECO:0000256" key="7">
    <source>
        <dbReference type="PIRSR" id="PIRSR608901-1"/>
    </source>
</evidence>
<protein>
    <recommendedName>
        <fullName evidence="9">Alkaline ceramidase</fullName>
        <ecNumber evidence="9">3.5.1.-</ecNumber>
    </recommendedName>
</protein>
<comment type="subcellular location">
    <subcellularLocation>
        <location evidence="1">Membrane</location>
        <topology evidence="1">Multi-pass membrane protein</topology>
    </subcellularLocation>
</comment>
<sequence length="274" mass="31401">MPPYIAPEQNAVVGYWGRPTSTLDWCEENHAWSPYVAEFWNTLSNMAMVLPGLIGMWSCATNGLELRYLLSYFGLFVVGVGSTLFHGTLLYSMQLLDELPMLVCTSLLLFALYEMGNRGNWRTSSYVTAAFLIAYPTITSMVYIFINDPTFHEVAYSIMVFLATVQGYYCVRKYSTWKHSATFATISMGLYVFGFILWNIDNAFCLTLREFRRSQPLLGHVTQLHSWWHIFAGLGTYLHIVLSSRVRMEYLQNKTRINFSLCGLPVLEVSDKKE</sequence>
<feature type="binding site" evidence="8">
    <location>
        <position position="86"/>
    </location>
    <ligand>
        <name>Zn(2+)</name>
        <dbReference type="ChEBI" id="CHEBI:29105"/>
        <note>catalytic</note>
    </ligand>
</feature>
<dbReference type="AlphaFoldDB" id="A0AA35XHX8"/>
<feature type="binding site" evidence="7">
    <location>
        <position position="27"/>
    </location>
    <ligand>
        <name>Ca(2+)</name>
        <dbReference type="ChEBI" id="CHEBI:29108"/>
    </ligand>
</feature>
<dbReference type="Pfam" id="PF05875">
    <property type="entry name" value="Ceramidase"/>
    <property type="match status" value="1"/>
</dbReference>
<dbReference type="GO" id="GO:0005789">
    <property type="term" value="C:endoplasmic reticulum membrane"/>
    <property type="evidence" value="ECO:0007669"/>
    <property type="project" value="TreeGrafter"/>
</dbReference>
<dbReference type="EMBL" id="CASHTH010004490">
    <property type="protein sequence ID" value="CAI8058134.1"/>
    <property type="molecule type" value="Genomic_DNA"/>
</dbReference>
<feature type="transmembrane region" description="Helical" evidence="9">
    <location>
        <begin position="183"/>
        <end position="200"/>
    </location>
</feature>
<dbReference type="PANTHER" id="PTHR46187">
    <property type="entry name" value="ALKALINE CERAMIDASE 3"/>
    <property type="match status" value="1"/>
</dbReference>
<feature type="binding site" evidence="7">
    <location>
        <position position="24"/>
    </location>
    <ligand>
        <name>Ca(2+)</name>
        <dbReference type="ChEBI" id="CHEBI:29108"/>
    </ligand>
</feature>
<feature type="binding site" evidence="7">
    <location>
        <position position="38"/>
    </location>
    <ligand>
        <name>Ca(2+)</name>
        <dbReference type="ChEBI" id="CHEBI:29108"/>
    </ligand>
</feature>
<evidence type="ECO:0000313" key="11">
    <source>
        <dbReference type="Proteomes" id="UP001174909"/>
    </source>
</evidence>
<feature type="transmembrane region" description="Helical" evidence="9">
    <location>
        <begin position="39"/>
        <end position="57"/>
    </location>
</feature>
<dbReference type="EC" id="3.5.1.-" evidence="9"/>
<dbReference type="PANTHER" id="PTHR46187:SF3">
    <property type="entry name" value="ALKALINE CERAMIDASE 3"/>
    <property type="match status" value="1"/>
</dbReference>
<comment type="cofactor">
    <cofactor evidence="8">
        <name>Zn(2+)</name>
        <dbReference type="ChEBI" id="CHEBI:29105"/>
    </cofactor>
</comment>
<keyword evidence="9" id="KW-0443">Lipid metabolism</keyword>
<evidence type="ECO:0000256" key="5">
    <source>
        <dbReference type="ARBA" id="ARBA00022989"/>
    </source>
</evidence>
<feature type="binding site" evidence="7">
    <location>
        <position position="25"/>
    </location>
    <ligand>
        <name>Ca(2+)</name>
        <dbReference type="ChEBI" id="CHEBI:29108"/>
    </ligand>
</feature>
<keyword evidence="6 9" id="KW-0472">Membrane</keyword>
<accession>A0AA35XHX8</accession>
<keyword evidence="7" id="KW-0479">Metal-binding</keyword>
<dbReference type="GO" id="GO:0071602">
    <property type="term" value="P:phytosphingosine biosynthetic process"/>
    <property type="evidence" value="ECO:0007669"/>
    <property type="project" value="TreeGrafter"/>
</dbReference>
<evidence type="ECO:0000256" key="4">
    <source>
        <dbReference type="ARBA" id="ARBA00022801"/>
    </source>
</evidence>
<evidence type="ECO:0000256" key="9">
    <source>
        <dbReference type="RuleBase" id="RU364079"/>
    </source>
</evidence>
<gene>
    <name evidence="10" type="ORF">GBAR_LOCUS31605</name>
</gene>
<feature type="transmembrane region" description="Helical" evidence="9">
    <location>
        <begin position="99"/>
        <end position="115"/>
    </location>
</feature>
<comment type="caution">
    <text evidence="10">The sequence shown here is derived from an EMBL/GenBank/DDBJ whole genome shotgun (WGS) entry which is preliminary data.</text>
</comment>
<dbReference type="GO" id="GO:0046872">
    <property type="term" value="F:metal ion binding"/>
    <property type="evidence" value="ECO:0007669"/>
    <property type="project" value="UniProtKB-KW"/>
</dbReference>
<comment type="similarity">
    <text evidence="2 9">Belongs to the alkaline ceramidase family.</text>
</comment>
<evidence type="ECO:0000313" key="10">
    <source>
        <dbReference type="EMBL" id="CAI8058134.1"/>
    </source>
</evidence>
<name>A0AA35XHX8_GEOBA</name>
<evidence type="ECO:0000256" key="3">
    <source>
        <dbReference type="ARBA" id="ARBA00022692"/>
    </source>
</evidence>
<dbReference type="Proteomes" id="UP001174909">
    <property type="component" value="Unassembled WGS sequence"/>
</dbReference>
<reference evidence="10" key="1">
    <citation type="submission" date="2023-03" db="EMBL/GenBank/DDBJ databases">
        <authorList>
            <person name="Steffen K."/>
            <person name="Cardenas P."/>
        </authorList>
    </citation>
    <scope>NUCLEOTIDE SEQUENCE</scope>
</reference>
<feature type="transmembrane region" description="Helical" evidence="9">
    <location>
        <begin position="127"/>
        <end position="146"/>
    </location>
</feature>
<feature type="binding site" evidence="8">
    <location>
        <position position="225"/>
    </location>
    <ligand>
        <name>Zn(2+)</name>
        <dbReference type="ChEBI" id="CHEBI:29105"/>
        <note>catalytic</note>
    </ligand>
</feature>
<feature type="transmembrane region" description="Helical" evidence="9">
    <location>
        <begin position="152"/>
        <end position="171"/>
    </location>
</feature>
<keyword evidence="4 9" id="KW-0378">Hydrolase</keyword>
<keyword evidence="11" id="KW-1185">Reference proteome</keyword>
<comment type="function">
    <text evidence="9">Hydrolyzes the sphingolipid ceramide into sphingosine and free fatty acid.</text>
</comment>
<keyword evidence="5 9" id="KW-1133">Transmembrane helix</keyword>
<organism evidence="10 11">
    <name type="scientific">Geodia barretti</name>
    <name type="common">Barrett's horny sponge</name>
    <dbReference type="NCBI Taxonomy" id="519541"/>
    <lineage>
        <taxon>Eukaryota</taxon>
        <taxon>Metazoa</taxon>
        <taxon>Porifera</taxon>
        <taxon>Demospongiae</taxon>
        <taxon>Heteroscleromorpha</taxon>
        <taxon>Tetractinellida</taxon>
        <taxon>Astrophorina</taxon>
        <taxon>Geodiidae</taxon>
        <taxon>Geodia</taxon>
    </lineage>
</organism>
<dbReference type="GO" id="GO:0006672">
    <property type="term" value="P:ceramide metabolic process"/>
    <property type="evidence" value="ECO:0007669"/>
    <property type="project" value="InterPro"/>
</dbReference>
<dbReference type="GO" id="GO:0016811">
    <property type="term" value="F:hydrolase activity, acting on carbon-nitrogen (but not peptide) bonds, in linear amides"/>
    <property type="evidence" value="ECO:0007669"/>
    <property type="project" value="InterPro"/>
</dbReference>
<evidence type="ECO:0000256" key="1">
    <source>
        <dbReference type="ARBA" id="ARBA00004141"/>
    </source>
</evidence>
<feature type="transmembrane region" description="Helical" evidence="9">
    <location>
        <begin position="69"/>
        <end position="93"/>
    </location>
</feature>
<keyword evidence="8" id="KW-0862">Zinc</keyword>
<dbReference type="InterPro" id="IPR008901">
    <property type="entry name" value="ACER"/>
</dbReference>
<proteinExistence type="inferred from homology"/>
<feature type="binding site" evidence="8">
    <location>
        <position position="229"/>
    </location>
    <ligand>
        <name>Zn(2+)</name>
        <dbReference type="ChEBI" id="CHEBI:29105"/>
        <note>catalytic</note>
    </ligand>
</feature>
<evidence type="ECO:0000256" key="6">
    <source>
        <dbReference type="ARBA" id="ARBA00023136"/>
    </source>
</evidence>
<evidence type="ECO:0000256" key="8">
    <source>
        <dbReference type="PIRSR" id="PIRSR608901-2"/>
    </source>
</evidence>